<evidence type="ECO:0000313" key="2">
    <source>
        <dbReference type="Proteomes" id="UP000594261"/>
    </source>
</evidence>
<organism evidence="1 2">
    <name type="scientific">Quercus lobata</name>
    <name type="common">Valley oak</name>
    <dbReference type="NCBI Taxonomy" id="97700"/>
    <lineage>
        <taxon>Eukaryota</taxon>
        <taxon>Viridiplantae</taxon>
        <taxon>Streptophyta</taxon>
        <taxon>Embryophyta</taxon>
        <taxon>Tracheophyta</taxon>
        <taxon>Spermatophyta</taxon>
        <taxon>Magnoliopsida</taxon>
        <taxon>eudicotyledons</taxon>
        <taxon>Gunneridae</taxon>
        <taxon>Pentapetalae</taxon>
        <taxon>rosids</taxon>
        <taxon>fabids</taxon>
        <taxon>Fagales</taxon>
        <taxon>Fagaceae</taxon>
        <taxon>Quercus</taxon>
    </lineage>
</organism>
<reference evidence="1" key="2">
    <citation type="submission" date="2021-01" db="UniProtKB">
        <authorList>
            <consortium name="EnsemblPlants"/>
        </authorList>
    </citation>
    <scope>IDENTIFICATION</scope>
</reference>
<dbReference type="EMBL" id="LRBV02000004">
    <property type="status" value="NOT_ANNOTATED_CDS"/>
    <property type="molecule type" value="Genomic_DNA"/>
</dbReference>
<reference evidence="1 2" key="1">
    <citation type="journal article" date="2016" name="G3 (Bethesda)">
        <title>First Draft Assembly and Annotation of the Genome of a California Endemic Oak Quercus lobata Nee (Fagaceae).</title>
        <authorList>
            <person name="Sork V.L."/>
            <person name="Fitz-Gibbon S.T."/>
            <person name="Puiu D."/>
            <person name="Crepeau M."/>
            <person name="Gugger P.F."/>
            <person name="Sherman R."/>
            <person name="Stevens K."/>
            <person name="Langley C.H."/>
            <person name="Pellegrini M."/>
            <person name="Salzberg S.L."/>
        </authorList>
    </citation>
    <scope>NUCLEOTIDE SEQUENCE [LARGE SCALE GENOMIC DNA]</scope>
    <source>
        <strain evidence="1 2">cv. SW786</strain>
    </source>
</reference>
<dbReference type="Gene3D" id="3.60.10.10">
    <property type="entry name" value="Endonuclease/exonuclease/phosphatase"/>
    <property type="match status" value="1"/>
</dbReference>
<accession>A0A7N2R2Z4</accession>
<dbReference type="InterPro" id="IPR036691">
    <property type="entry name" value="Endo/exonu/phosph_ase_sf"/>
</dbReference>
<dbReference type="SUPFAM" id="SSF56219">
    <property type="entry name" value="DNase I-like"/>
    <property type="match status" value="1"/>
</dbReference>
<dbReference type="PANTHER" id="PTHR35218:SF9">
    <property type="entry name" value="ENDONUCLEASE_EXONUCLEASE_PHOSPHATASE DOMAIN-CONTAINING PROTEIN"/>
    <property type="match status" value="1"/>
</dbReference>
<dbReference type="PANTHER" id="PTHR35218">
    <property type="entry name" value="RNASE H DOMAIN-CONTAINING PROTEIN"/>
    <property type="match status" value="1"/>
</dbReference>
<dbReference type="EnsemblPlants" id="QL04p035236:mrna">
    <property type="protein sequence ID" value="QL04p035236:mrna"/>
    <property type="gene ID" value="QL04p035236"/>
</dbReference>
<sequence>MESIEECSTVEGISDSLSPRSNAFESMFDGAEITPQYGPTLDGPLTEENLASSAFVLGPGDEISQVSNSTEGIVRKNPANLPKVVVIVLEKKLKLDDAVSLGKVFEDQFGSMEAMKRMFNIKNSLGLTQDMIVPSEGKSGGLVLLCKPNVKVDVQTFSRRHIDAIIYFGGSARKWCLKGFHGNPNTHGRPESWAHLSQLATTSNLHWLRVGDFNEVLRVTKKQGGLDRASRQIDNFQCCINSCGLKNIGYMVSWFTWSMY</sequence>
<dbReference type="Proteomes" id="UP000594261">
    <property type="component" value="Chromosome 4"/>
</dbReference>
<dbReference type="InParanoid" id="A0A7N2R2Z4"/>
<evidence type="ECO:0008006" key="3">
    <source>
        <dbReference type="Google" id="ProtNLM"/>
    </source>
</evidence>
<dbReference type="Gramene" id="QL04p035236:mrna">
    <property type="protein sequence ID" value="QL04p035236:mrna"/>
    <property type="gene ID" value="QL04p035236"/>
</dbReference>
<dbReference type="AlphaFoldDB" id="A0A7N2R2Z4"/>
<evidence type="ECO:0000313" key="1">
    <source>
        <dbReference type="EnsemblPlants" id="QL04p035236:mrna"/>
    </source>
</evidence>
<keyword evidence="2" id="KW-1185">Reference proteome</keyword>
<protein>
    <recommendedName>
        <fullName evidence="3">Endonuclease/exonuclease/phosphatase</fullName>
    </recommendedName>
</protein>
<proteinExistence type="predicted"/>
<name>A0A7N2R2Z4_QUELO</name>